<feature type="domain" description="CN hydrolase" evidence="4">
    <location>
        <begin position="1"/>
        <end position="261"/>
    </location>
</feature>
<evidence type="ECO:0000256" key="2">
    <source>
        <dbReference type="ARBA" id="ARBA00022801"/>
    </source>
</evidence>
<evidence type="ECO:0000313" key="5">
    <source>
        <dbReference type="EMBL" id="KAH9369999.1"/>
    </source>
</evidence>
<dbReference type="VEuPathDB" id="VectorBase:HLOH_060767"/>
<organism evidence="5 6">
    <name type="scientific">Haemaphysalis longicornis</name>
    <name type="common">Bush tick</name>
    <dbReference type="NCBI Taxonomy" id="44386"/>
    <lineage>
        <taxon>Eukaryota</taxon>
        <taxon>Metazoa</taxon>
        <taxon>Ecdysozoa</taxon>
        <taxon>Arthropoda</taxon>
        <taxon>Chelicerata</taxon>
        <taxon>Arachnida</taxon>
        <taxon>Acari</taxon>
        <taxon>Parasitiformes</taxon>
        <taxon>Ixodida</taxon>
        <taxon>Ixodoidea</taxon>
        <taxon>Ixodidae</taxon>
        <taxon>Haemaphysalinae</taxon>
        <taxon>Haemaphysalis</taxon>
    </lineage>
</organism>
<dbReference type="GO" id="GO:0016787">
    <property type="term" value="F:hydrolase activity"/>
    <property type="evidence" value="ECO:0007669"/>
    <property type="project" value="UniProtKB-KW"/>
</dbReference>
<dbReference type="InterPro" id="IPR043957">
    <property type="entry name" value="Vanin_C"/>
</dbReference>
<dbReference type="InterPro" id="IPR036526">
    <property type="entry name" value="C-N_Hydrolase_sf"/>
</dbReference>
<protein>
    <recommendedName>
        <fullName evidence="4">CN hydrolase domain-containing protein</fullName>
    </recommendedName>
</protein>
<comment type="caution">
    <text evidence="5">The sequence shown here is derived from an EMBL/GenBank/DDBJ whole genome shotgun (WGS) entry which is preliminary data.</text>
</comment>
<dbReference type="PANTHER" id="PTHR10609">
    <property type="entry name" value="BIOTINIDASE-RELATED"/>
    <property type="match status" value="1"/>
</dbReference>
<dbReference type="InterPro" id="IPR040154">
    <property type="entry name" value="Biotinidase/VNN"/>
</dbReference>
<dbReference type="AlphaFoldDB" id="A0A9J6G4Z7"/>
<name>A0A9J6G4Z7_HAELO</name>
<proteinExistence type="inferred from homology"/>
<dbReference type="InterPro" id="IPR003010">
    <property type="entry name" value="C-N_Hydrolase"/>
</dbReference>
<dbReference type="Pfam" id="PF00795">
    <property type="entry name" value="CN_hydrolase"/>
    <property type="match status" value="1"/>
</dbReference>
<dbReference type="EMBL" id="JABSTR010000005">
    <property type="protein sequence ID" value="KAH9369999.1"/>
    <property type="molecule type" value="Genomic_DNA"/>
</dbReference>
<dbReference type="OrthoDB" id="6419659at2759"/>
<accession>A0A9J6G4Z7</accession>
<dbReference type="Gene3D" id="3.60.110.10">
    <property type="entry name" value="Carbon-nitrogen hydrolase"/>
    <property type="match status" value="1"/>
</dbReference>
<keyword evidence="2" id="KW-0378">Hydrolase</keyword>
<dbReference type="OMA" id="SGKWNPC"/>
<evidence type="ECO:0000259" key="4">
    <source>
        <dbReference type="PROSITE" id="PS50263"/>
    </source>
</evidence>
<dbReference type="Proteomes" id="UP000821853">
    <property type="component" value="Chromosome 3"/>
</dbReference>
<feature type="region of interest" description="Disordered" evidence="3">
    <location>
        <begin position="375"/>
        <end position="394"/>
    </location>
</feature>
<dbReference type="SUPFAM" id="SSF56317">
    <property type="entry name" value="Carbon-nitrogen hydrolase"/>
    <property type="match status" value="1"/>
</dbReference>
<dbReference type="Pfam" id="PF19018">
    <property type="entry name" value="Vanin_C"/>
    <property type="match status" value="1"/>
</dbReference>
<evidence type="ECO:0000313" key="6">
    <source>
        <dbReference type="Proteomes" id="UP000821853"/>
    </source>
</evidence>
<keyword evidence="6" id="KW-1185">Reference proteome</keyword>
<gene>
    <name evidence="5" type="ORF">HPB48_001876</name>
</gene>
<evidence type="ECO:0000256" key="1">
    <source>
        <dbReference type="ARBA" id="ARBA00008225"/>
    </source>
</evidence>
<comment type="similarity">
    <text evidence="1">Belongs to the carbon-nitrogen hydrolase superfamily. BTD/VNN family.</text>
</comment>
<sequence>MFSHQKFVATTAIESLALERISPEVESGSAADNIIVFPEDGILFDLKDREEVNKWAEDIPEPGVLPCLKENVTTPLLANLSCMAQESHIYLVANIIDKKPCNTSDHGCPRDKIKYFNTNVAFDRNGTLVSRYHKNHLFVEPFMSPADPFEFAVFETDFNVRVGMFICFDVLFNESSRLVQEHNVTLAVMSTWWFDQLPMLYSVAVQQAWSLHNGIPLLAAGIQKPDRGSLGSGIFAGKRGPLNYTYSPDWQAKLLMADLTAETPRNPRYHGDVVEPRNRTLRYLDVSDHAAQELSASSGLSRVCLGDFCCTLSYEAPALHDKFVLLAKHGVERMANLLDAGIEQCILAVCESTNRTLCTSFPTKSSTKFTRLQLTGETNGSSRPPPPNVGHLTLNQERGHGEEEHEAILQVALYARLYKLDRFLH</sequence>
<evidence type="ECO:0000256" key="3">
    <source>
        <dbReference type="SAM" id="MobiDB-lite"/>
    </source>
</evidence>
<reference evidence="5 6" key="1">
    <citation type="journal article" date="2020" name="Cell">
        <title>Large-Scale Comparative Analyses of Tick Genomes Elucidate Their Genetic Diversity and Vector Capacities.</title>
        <authorList>
            <consortium name="Tick Genome and Microbiome Consortium (TIGMIC)"/>
            <person name="Jia N."/>
            <person name="Wang J."/>
            <person name="Shi W."/>
            <person name="Du L."/>
            <person name="Sun Y."/>
            <person name="Zhan W."/>
            <person name="Jiang J.F."/>
            <person name="Wang Q."/>
            <person name="Zhang B."/>
            <person name="Ji P."/>
            <person name="Bell-Sakyi L."/>
            <person name="Cui X.M."/>
            <person name="Yuan T.T."/>
            <person name="Jiang B.G."/>
            <person name="Yang W.F."/>
            <person name="Lam T.T."/>
            <person name="Chang Q.C."/>
            <person name="Ding S.J."/>
            <person name="Wang X.J."/>
            <person name="Zhu J.G."/>
            <person name="Ruan X.D."/>
            <person name="Zhao L."/>
            <person name="Wei J.T."/>
            <person name="Ye R.Z."/>
            <person name="Que T.C."/>
            <person name="Du C.H."/>
            <person name="Zhou Y.H."/>
            <person name="Cheng J.X."/>
            <person name="Dai P.F."/>
            <person name="Guo W.B."/>
            <person name="Han X.H."/>
            <person name="Huang E.J."/>
            <person name="Li L.F."/>
            <person name="Wei W."/>
            <person name="Gao Y.C."/>
            <person name="Liu J.Z."/>
            <person name="Shao H.Z."/>
            <person name="Wang X."/>
            <person name="Wang C.C."/>
            <person name="Yang T.C."/>
            <person name="Huo Q.B."/>
            <person name="Li W."/>
            <person name="Chen H.Y."/>
            <person name="Chen S.E."/>
            <person name="Zhou L.G."/>
            <person name="Ni X.B."/>
            <person name="Tian J.H."/>
            <person name="Sheng Y."/>
            <person name="Liu T."/>
            <person name="Pan Y.S."/>
            <person name="Xia L.Y."/>
            <person name="Li J."/>
            <person name="Zhao F."/>
            <person name="Cao W.C."/>
        </authorList>
    </citation>
    <scope>NUCLEOTIDE SEQUENCE [LARGE SCALE GENOMIC DNA]</scope>
    <source>
        <strain evidence="5">HaeL-2018</strain>
    </source>
</reference>
<dbReference type="PANTHER" id="PTHR10609:SF27">
    <property type="entry name" value="CN HYDROLASE DOMAIN-CONTAINING PROTEIN-RELATED"/>
    <property type="match status" value="1"/>
</dbReference>
<dbReference type="PROSITE" id="PS50263">
    <property type="entry name" value="CN_HYDROLASE"/>
    <property type="match status" value="1"/>
</dbReference>